<name>A0A1P8UBT3_9MICO</name>
<dbReference type="STRING" id="36805.BOH66_16130"/>
<reference evidence="1 2" key="1">
    <citation type="submission" date="2016-12" db="EMBL/GenBank/DDBJ databases">
        <title>Complete genome sequence of Microbacterium aurum KACC 15219.</title>
        <authorList>
            <person name="Jung Y."/>
            <person name="Shin J.-H."/>
            <person name="Lee Y.-J."/>
            <person name="Yi H."/>
            <person name="Bahn Y.-S."/>
            <person name="Kim J.F."/>
            <person name="Lee D.-W."/>
        </authorList>
    </citation>
    <scope>NUCLEOTIDE SEQUENCE [LARGE SCALE GENOMIC DNA]</scope>
    <source>
        <strain evidence="1 2">KACC 15219</strain>
    </source>
</reference>
<proteinExistence type="predicted"/>
<dbReference type="KEGG" id="maur:BOH66_16130"/>
<dbReference type="Proteomes" id="UP000187185">
    <property type="component" value="Chromosome"/>
</dbReference>
<gene>
    <name evidence="1" type="ORF">BOH66_16130</name>
</gene>
<sequence length="307" mass="33430">MTAFEELKAHRQPGRETLALLQRLVAQVTRTSTFPPRGGHVAWTDQAVIDHIAKLLLRKNGFGFVIACFLKADDQASLERLLLAAIRNDLIDEAKSQPIGKLRRRMQTLLRQDDRFIDASDLHQGQDAWSLPSSLPVPSQADVGQLLDLSIGIEAAPILSLPRAGRTPKPARESLLTMTYGVLERLNAALRAQTLAHFLGVRFDLIDPPQVAGFDGDRAASEAEAEHAVSDLDAELLAEEFFAELSPLERSIVPILGDSDAIESSFGDAGLEAADTLRDHLRVLVGSDVGRDALGPLLRMCSTEVHA</sequence>
<dbReference type="EMBL" id="CP018762">
    <property type="protein sequence ID" value="APZ35586.1"/>
    <property type="molecule type" value="Genomic_DNA"/>
</dbReference>
<accession>A0A1P8UBT3</accession>
<keyword evidence="2" id="KW-1185">Reference proteome</keyword>
<evidence type="ECO:0000313" key="2">
    <source>
        <dbReference type="Proteomes" id="UP000187185"/>
    </source>
</evidence>
<dbReference type="AlphaFoldDB" id="A0A1P8UBT3"/>
<protein>
    <submittedName>
        <fullName evidence="1">Uncharacterized protein</fullName>
    </submittedName>
</protein>
<organism evidence="1 2">
    <name type="scientific">Microbacterium aurum</name>
    <dbReference type="NCBI Taxonomy" id="36805"/>
    <lineage>
        <taxon>Bacteria</taxon>
        <taxon>Bacillati</taxon>
        <taxon>Actinomycetota</taxon>
        <taxon>Actinomycetes</taxon>
        <taxon>Micrococcales</taxon>
        <taxon>Microbacteriaceae</taxon>
        <taxon>Microbacterium</taxon>
    </lineage>
</organism>
<evidence type="ECO:0000313" key="1">
    <source>
        <dbReference type="EMBL" id="APZ35586.1"/>
    </source>
</evidence>